<gene>
    <name evidence="1" type="ORF">PENFLA_c019G03731</name>
</gene>
<comment type="caution">
    <text evidence="1">The sequence shown here is derived from an EMBL/GenBank/DDBJ whole genome shotgun (WGS) entry which is preliminary data.</text>
</comment>
<dbReference type="AlphaFoldDB" id="A0A1V6SZP0"/>
<protein>
    <submittedName>
        <fullName evidence="1">Uncharacterized protein</fullName>
    </submittedName>
</protein>
<organism evidence="1 2">
    <name type="scientific">Penicillium flavigenum</name>
    <dbReference type="NCBI Taxonomy" id="254877"/>
    <lineage>
        <taxon>Eukaryota</taxon>
        <taxon>Fungi</taxon>
        <taxon>Dikarya</taxon>
        <taxon>Ascomycota</taxon>
        <taxon>Pezizomycotina</taxon>
        <taxon>Eurotiomycetes</taxon>
        <taxon>Eurotiomycetidae</taxon>
        <taxon>Eurotiales</taxon>
        <taxon>Aspergillaceae</taxon>
        <taxon>Penicillium</taxon>
    </lineage>
</organism>
<dbReference type="OrthoDB" id="5421738at2759"/>
<evidence type="ECO:0000313" key="1">
    <source>
        <dbReference type="EMBL" id="OQE19331.1"/>
    </source>
</evidence>
<accession>A0A1V6SZP0</accession>
<proteinExistence type="predicted"/>
<dbReference type="Proteomes" id="UP000191342">
    <property type="component" value="Unassembled WGS sequence"/>
</dbReference>
<dbReference type="EMBL" id="MLQL01000019">
    <property type="protein sequence ID" value="OQE19331.1"/>
    <property type="molecule type" value="Genomic_DNA"/>
</dbReference>
<reference evidence="2" key="1">
    <citation type="journal article" date="2017" name="Nat. Microbiol.">
        <title>Global analysis of biosynthetic gene clusters reveals vast potential of secondary metabolite production in Penicillium species.</title>
        <authorList>
            <person name="Nielsen J.C."/>
            <person name="Grijseels S."/>
            <person name="Prigent S."/>
            <person name="Ji B."/>
            <person name="Dainat J."/>
            <person name="Nielsen K.F."/>
            <person name="Frisvad J.C."/>
            <person name="Workman M."/>
            <person name="Nielsen J."/>
        </authorList>
    </citation>
    <scope>NUCLEOTIDE SEQUENCE [LARGE SCALE GENOMIC DNA]</scope>
    <source>
        <strain evidence="2">IBT 14082</strain>
    </source>
</reference>
<name>A0A1V6SZP0_9EURO</name>
<keyword evidence="2" id="KW-1185">Reference proteome</keyword>
<dbReference type="STRING" id="254877.A0A1V6SZP0"/>
<sequence length="519" mass="58146">MLITVFGFLHSLWFPPNGKPSSRPTLESKGLDWVYDPKQISIIHRYESKPSVALNYVLDDGQPDFQVLPGALGYQYIGRSSVLLPDDKRLKQLKKCTVSLEKLCQLLGSEVKDSHASSVVIGQGGFISTPHLEDMKKAMDMTDIYTKLEVRFSNGMTSTQYIHPRCFTIKQALLKEAGPVRFNRIEINSGICLFSKGVLATSPGHGQSTDTGNQLAIPPLPKHNRLTIYELETITRMSSAIADTVGLIGAAYKSRDTPVQVNIDVPDLQYYWTACDLFGRGLVSVEYVKSWIEAIDRRKKQLGSIMTSVLRKMLMDRHICDVNIAISSGTEAAITLVREKMETESITSLEEILDALRSRGSDSEMWRLFLDNLDSRQQPSDMESLGRLIYVFKSIKPALAKQRVTSFQKPIDVPNRMLIIQVDDVHEWKILDRAKSFIKEYSKTLPGSAHESVMLGLFPIQKIFSAGPGRSDLYLEDPGFKLRMSSGRRLVGPMDIISATYGEHIGNHVRRSCLLEGLS</sequence>
<evidence type="ECO:0000313" key="2">
    <source>
        <dbReference type="Proteomes" id="UP000191342"/>
    </source>
</evidence>